<dbReference type="AlphaFoldDB" id="A0A9W6U3A8"/>
<protein>
    <submittedName>
        <fullName evidence="1">Unnamed protein product</fullName>
    </submittedName>
</protein>
<evidence type="ECO:0000313" key="2">
    <source>
        <dbReference type="Proteomes" id="UP001165121"/>
    </source>
</evidence>
<reference evidence="1" key="1">
    <citation type="submission" date="2023-04" db="EMBL/GenBank/DDBJ databases">
        <title>Phytophthora fragariaefolia NBRC 109709.</title>
        <authorList>
            <person name="Ichikawa N."/>
            <person name="Sato H."/>
            <person name="Tonouchi N."/>
        </authorList>
    </citation>
    <scope>NUCLEOTIDE SEQUENCE</scope>
    <source>
        <strain evidence="1">NBRC 109709</strain>
    </source>
</reference>
<proteinExistence type="predicted"/>
<dbReference type="EMBL" id="BSXT01000348">
    <property type="protein sequence ID" value="GMF25136.1"/>
    <property type="molecule type" value="Genomic_DNA"/>
</dbReference>
<dbReference type="InterPro" id="IPR036770">
    <property type="entry name" value="Ankyrin_rpt-contain_sf"/>
</dbReference>
<keyword evidence="2" id="KW-1185">Reference proteome</keyword>
<sequence length="274" mass="29448">MMNMMEAPESASDAEFAAKGAKTPLWSGAAYSSAIGKSMRAMMTSSRLRGGRLAAAAAGKDAGVELFADAVARKDKEKMLDALAKDPGVMRRGDEVRAMWVAVVARCLMRDMLTRGVEERLAAAASRVRAAAELPIRGSNDDDDQHVSGGSPMCRQGSLWTEKWLRTKDGNSNDCCWFNVQNGRTPLHTLCENSCVTVQALRAFAVSLAELTLVQDNGGNLPLHYLCRNSSCDIGLIDKLASDTSAYMTINNVSPLSANSSHICCGLTLIDFYG</sequence>
<dbReference type="OrthoDB" id="61627at2759"/>
<dbReference type="Proteomes" id="UP001165121">
    <property type="component" value="Unassembled WGS sequence"/>
</dbReference>
<gene>
    <name evidence="1" type="ORF">Pfra01_000442300</name>
</gene>
<comment type="caution">
    <text evidence="1">The sequence shown here is derived from an EMBL/GenBank/DDBJ whole genome shotgun (WGS) entry which is preliminary data.</text>
</comment>
<dbReference type="Gene3D" id="1.25.40.20">
    <property type="entry name" value="Ankyrin repeat-containing domain"/>
    <property type="match status" value="1"/>
</dbReference>
<evidence type="ECO:0000313" key="1">
    <source>
        <dbReference type="EMBL" id="GMF25136.1"/>
    </source>
</evidence>
<accession>A0A9W6U3A8</accession>
<name>A0A9W6U3A8_9STRA</name>
<organism evidence="1 2">
    <name type="scientific">Phytophthora fragariaefolia</name>
    <dbReference type="NCBI Taxonomy" id="1490495"/>
    <lineage>
        <taxon>Eukaryota</taxon>
        <taxon>Sar</taxon>
        <taxon>Stramenopiles</taxon>
        <taxon>Oomycota</taxon>
        <taxon>Peronosporomycetes</taxon>
        <taxon>Peronosporales</taxon>
        <taxon>Peronosporaceae</taxon>
        <taxon>Phytophthora</taxon>
    </lineage>
</organism>